<feature type="domain" description="KAP NTPase" evidence="1">
    <location>
        <begin position="20"/>
        <end position="205"/>
    </location>
</feature>
<dbReference type="RefSeq" id="WP_343165386.1">
    <property type="nucleotide sequence ID" value="NZ_JBHRSV010000005.1"/>
</dbReference>
<reference evidence="3" key="1">
    <citation type="journal article" date="2019" name="Int. J. Syst. Evol. Microbiol.">
        <title>The Global Catalogue of Microorganisms (GCM) 10K type strain sequencing project: providing services to taxonomists for standard genome sequencing and annotation.</title>
        <authorList>
            <consortium name="The Broad Institute Genomics Platform"/>
            <consortium name="The Broad Institute Genome Sequencing Center for Infectious Disease"/>
            <person name="Wu L."/>
            <person name="Ma J."/>
        </authorList>
    </citation>
    <scope>NUCLEOTIDE SEQUENCE [LARGE SCALE GENOMIC DNA]</scope>
    <source>
        <strain evidence="3">KCTC 52487</strain>
    </source>
</reference>
<comment type="caution">
    <text evidence="2">The sequence shown here is derived from an EMBL/GenBank/DDBJ whole genome shotgun (WGS) entry which is preliminary data.</text>
</comment>
<dbReference type="InterPro" id="IPR011646">
    <property type="entry name" value="KAP_P-loop"/>
</dbReference>
<dbReference type="SUPFAM" id="SSF52540">
    <property type="entry name" value="P-loop containing nucleoside triphosphate hydrolases"/>
    <property type="match status" value="1"/>
</dbReference>
<evidence type="ECO:0000313" key="3">
    <source>
        <dbReference type="Proteomes" id="UP001595379"/>
    </source>
</evidence>
<dbReference type="Pfam" id="PF07693">
    <property type="entry name" value="KAP_NTPase"/>
    <property type="match status" value="1"/>
</dbReference>
<dbReference type="InterPro" id="IPR027417">
    <property type="entry name" value="P-loop_NTPase"/>
</dbReference>
<sequence length="615" mass="69338">MTSNANAREFLDYYLGLDGDPEFAVLLEGPWGSGKSHFVETYFRDRFAEARKTDAESKDPLIHVSLFGIRELSDITTQMFEKAHPVLGGKAVKLINSVGSKLGGLVGLSLDPKENAALLESMTLNLKDRILVFDDLERSPLPLVEVMGFINRFVEHYKLKVIVVASEDDITEGQKNEYKGRKEKLVGKTIKVGSDPGEVLDAFTSRLKIPEVLKAVAVNRDRLLTTFAASGRPNFRSLRAVLLDYERIVTLVDPRLSESEDAMGQLLLHMVALGVEFRSNALDDNALRNLQIDIRLRLKSGAGSNNDTDAQKRASDLRMRYKHVAFDDPIIRPDHLADLFSSGTVDVVRVNEHIARHPAIVGYAEVPAWRFMWSWYDHPESDYRAARARFVDDLAKRKITHPGQILHAAGSAIRLKKFGDDLLDGRTVEDYFTEYLADLDTTETLETAPDLFGHAAGSYAGLGYNEADTPEFASIRALVKQAAQRALERTMKASAPILLKRLQDDSEDAQMLHKWGLDNGNYAGVAILHHIVVADFADLVLIDGKPNERLLRALRERHQQSHDSALDLEIPWLEQLRVELMKRAEKLSPPYRKLSEMRLEYWFREHAERFASREA</sequence>
<dbReference type="EMBL" id="JBHRSV010000005">
    <property type="protein sequence ID" value="MFC2925621.1"/>
    <property type="molecule type" value="Genomic_DNA"/>
</dbReference>
<gene>
    <name evidence="2" type="ORF">ACFOOR_05845</name>
</gene>
<protein>
    <submittedName>
        <fullName evidence="2">P-loop NTPase fold protein</fullName>
    </submittedName>
</protein>
<organism evidence="2 3">
    <name type="scientific">Hyphobacterium vulgare</name>
    <dbReference type="NCBI Taxonomy" id="1736751"/>
    <lineage>
        <taxon>Bacteria</taxon>
        <taxon>Pseudomonadati</taxon>
        <taxon>Pseudomonadota</taxon>
        <taxon>Alphaproteobacteria</taxon>
        <taxon>Maricaulales</taxon>
        <taxon>Maricaulaceae</taxon>
        <taxon>Hyphobacterium</taxon>
    </lineage>
</organism>
<evidence type="ECO:0000313" key="2">
    <source>
        <dbReference type="EMBL" id="MFC2925621.1"/>
    </source>
</evidence>
<name>A0ABV6ZVW5_9PROT</name>
<keyword evidence="3" id="KW-1185">Reference proteome</keyword>
<accession>A0ABV6ZVW5</accession>
<evidence type="ECO:0000259" key="1">
    <source>
        <dbReference type="Pfam" id="PF07693"/>
    </source>
</evidence>
<proteinExistence type="predicted"/>
<dbReference type="Proteomes" id="UP001595379">
    <property type="component" value="Unassembled WGS sequence"/>
</dbReference>